<name>A0A4S2F1B4_9ACTN</name>
<keyword evidence="4" id="KW-1185">Reference proteome</keyword>
<reference evidence="3 4" key="1">
    <citation type="submission" date="2019-04" db="EMBL/GenBank/DDBJ databases">
        <title>Microbes associate with the intestines of laboratory mice.</title>
        <authorList>
            <person name="Navarre W."/>
            <person name="Wong E."/>
            <person name="Huang K."/>
            <person name="Tropini C."/>
            <person name="Ng K."/>
            <person name="Yu B."/>
        </authorList>
    </citation>
    <scope>NUCLEOTIDE SEQUENCE [LARGE SCALE GENOMIC DNA]</scope>
    <source>
        <strain evidence="3 4">NM07_P-09</strain>
    </source>
</reference>
<evidence type="ECO:0008006" key="5">
    <source>
        <dbReference type="Google" id="ProtNLM"/>
    </source>
</evidence>
<keyword evidence="2" id="KW-0472">Membrane</keyword>
<organism evidence="3 4">
    <name type="scientific">Muricaecibacterium torontonense</name>
    <dbReference type="NCBI Taxonomy" id="3032871"/>
    <lineage>
        <taxon>Bacteria</taxon>
        <taxon>Bacillati</taxon>
        <taxon>Actinomycetota</taxon>
        <taxon>Coriobacteriia</taxon>
        <taxon>Coriobacteriales</taxon>
        <taxon>Atopobiaceae</taxon>
        <taxon>Muricaecibacterium</taxon>
    </lineage>
</organism>
<protein>
    <recommendedName>
        <fullName evidence="5">MFS transporter</fullName>
    </recommendedName>
</protein>
<dbReference type="RefSeq" id="WP_136012254.1">
    <property type="nucleotide sequence ID" value="NZ_SRYE01000002.1"/>
</dbReference>
<evidence type="ECO:0000256" key="2">
    <source>
        <dbReference type="SAM" id="Phobius"/>
    </source>
</evidence>
<keyword evidence="2" id="KW-1133">Transmembrane helix</keyword>
<feature type="region of interest" description="Disordered" evidence="1">
    <location>
        <begin position="105"/>
        <end position="124"/>
    </location>
</feature>
<feature type="transmembrane region" description="Helical" evidence="2">
    <location>
        <begin position="73"/>
        <end position="90"/>
    </location>
</feature>
<dbReference type="EMBL" id="SRYE01000002">
    <property type="protein sequence ID" value="TGY62525.1"/>
    <property type="molecule type" value="Genomic_DNA"/>
</dbReference>
<dbReference type="AlphaFoldDB" id="A0A4S2F1B4"/>
<evidence type="ECO:0000313" key="3">
    <source>
        <dbReference type="EMBL" id="TGY62525.1"/>
    </source>
</evidence>
<proteinExistence type="predicted"/>
<evidence type="ECO:0000313" key="4">
    <source>
        <dbReference type="Proteomes" id="UP000310263"/>
    </source>
</evidence>
<keyword evidence="2" id="KW-0812">Transmembrane</keyword>
<feature type="compositionally biased region" description="Polar residues" evidence="1">
    <location>
        <begin position="112"/>
        <end position="124"/>
    </location>
</feature>
<sequence>MPSWIETSLGATLGTSLVGSLFTSRLVADVAPLLPKADNISLASLTPTYMEKLPASVQSIIATGYSEALVPPFGYFVPLCILGFVAMLFLQKHPLAHTINHGGAAQKDVVSPSDTSDSNHTPRH</sequence>
<accession>A0A4S2F1B4</accession>
<dbReference type="OrthoDB" id="7375466at2"/>
<evidence type="ECO:0000256" key="1">
    <source>
        <dbReference type="SAM" id="MobiDB-lite"/>
    </source>
</evidence>
<comment type="caution">
    <text evidence="3">The sequence shown here is derived from an EMBL/GenBank/DDBJ whole genome shotgun (WGS) entry which is preliminary data.</text>
</comment>
<dbReference type="Proteomes" id="UP000310263">
    <property type="component" value="Unassembled WGS sequence"/>
</dbReference>
<gene>
    <name evidence="3" type="ORF">E5334_03665</name>
</gene>